<gene>
    <name evidence="6" type="ORF">Uis4E_1751</name>
</gene>
<dbReference type="OrthoDB" id="3197085at2"/>
<evidence type="ECO:0000256" key="3">
    <source>
        <dbReference type="ARBA" id="ARBA00023125"/>
    </source>
</evidence>
<dbReference type="GO" id="GO:0009307">
    <property type="term" value="P:DNA restriction-modification system"/>
    <property type="evidence" value="ECO:0007669"/>
    <property type="project" value="UniProtKB-KW"/>
</dbReference>
<dbReference type="AlphaFoldDB" id="A0A2N5IYX9"/>
<dbReference type="PANTHER" id="PTHR43140:SF1">
    <property type="entry name" value="TYPE I RESTRICTION ENZYME ECOKI SPECIFICITY SUBUNIT"/>
    <property type="match status" value="1"/>
</dbReference>
<keyword evidence="7" id="KW-1185">Reference proteome</keyword>
<dbReference type="Proteomes" id="UP000235034">
    <property type="component" value="Unassembled WGS sequence"/>
</dbReference>
<dbReference type="Gene3D" id="1.10.287.1120">
    <property type="entry name" value="Bipartite methylase S protein"/>
    <property type="match status" value="1"/>
</dbReference>
<evidence type="ECO:0000313" key="6">
    <source>
        <dbReference type="EMBL" id="PLS27165.1"/>
    </source>
</evidence>
<keyword evidence="2" id="KW-0680">Restriction system</keyword>
<dbReference type="Pfam" id="PF01420">
    <property type="entry name" value="Methylase_S"/>
    <property type="match status" value="2"/>
</dbReference>
<accession>A0A2N5IYX9</accession>
<feature type="domain" description="Type I restriction modification DNA specificity" evidence="5">
    <location>
        <begin position="19"/>
        <end position="185"/>
    </location>
</feature>
<evidence type="ECO:0000256" key="4">
    <source>
        <dbReference type="ARBA" id="ARBA00038652"/>
    </source>
</evidence>
<dbReference type="RefSeq" id="WP_101622836.1">
    <property type="nucleotide sequence ID" value="NZ_NMWT01000027.1"/>
</dbReference>
<proteinExistence type="inferred from homology"/>
<organism evidence="6 7">
    <name type="scientific">Bifidobacterium parmae</name>
    <dbReference type="NCBI Taxonomy" id="361854"/>
    <lineage>
        <taxon>Bacteria</taxon>
        <taxon>Bacillati</taxon>
        <taxon>Actinomycetota</taxon>
        <taxon>Actinomycetes</taxon>
        <taxon>Bifidobacteriales</taxon>
        <taxon>Bifidobacteriaceae</taxon>
        <taxon>Bifidobacterium</taxon>
    </lineage>
</organism>
<evidence type="ECO:0000256" key="1">
    <source>
        <dbReference type="ARBA" id="ARBA00010923"/>
    </source>
</evidence>
<comment type="subunit">
    <text evidence="4">The methyltransferase is composed of M and S polypeptides.</text>
</comment>
<dbReference type="REBASE" id="384605">
    <property type="entry name" value="S.BpaUis4EORF1752P"/>
</dbReference>
<dbReference type="PANTHER" id="PTHR43140">
    <property type="entry name" value="TYPE-1 RESTRICTION ENZYME ECOKI SPECIFICITY PROTEIN"/>
    <property type="match status" value="1"/>
</dbReference>
<name>A0A2N5IYX9_9BIFI</name>
<dbReference type="Gene3D" id="3.90.220.20">
    <property type="entry name" value="DNA methylase specificity domains"/>
    <property type="match status" value="2"/>
</dbReference>
<reference evidence="6 7" key="1">
    <citation type="submission" date="2017-07" db="EMBL/GenBank/DDBJ databases">
        <title>Bifidobacterium novel species.</title>
        <authorList>
            <person name="Lugli G.A."/>
            <person name="Milani C."/>
            <person name="Duranti S."/>
            <person name="Mangifesta M."/>
        </authorList>
    </citation>
    <scope>NUCLEOTIDE SEQUENCE [LARGE SCALE GENOMIC DNA]</scope>
    <source>
        <strain evidence="6 7">77</strain>
    </source>
</reference>
<dbReference type="InterPro" id="IPR051212">
    <property type="entry name" value="Type-I_RE_S_subunit"/>
</dbReference>
<feature type="domain" description="Type I restriction modification DNA specificity" evidence="5">
    <location>
        <begin position="247"/>
        <end position="409"/>
    </location>
</feature>
<evidence type="ECO:0000256" key="2">
    <source>
        <dbReference type="ARBA" id="ARBA00022747"/>
    </source>
</evidence>
<comment type="caution">
    <text evidence="6">The sequence shown here is derived from an EMBL/GenBank/DDBJ whole genome shotgun (WGS) entry which is preliminary data.</text>
</comment>
<dbReference type="SUPFAM" id="SSF116734">
    <property type="entry name" value="DNA methylase specificity domain"/>
    <property type="match status" value="2"/>
</dbReference>
<evidence type="ECO:0000313" key="7">
    <source>
        <dbReference type="Proteomes" id="UP000235034"/>
    </source>
</evidence>
<dbReference type="GO" id="GO:0003677">
    <property type="term" value="F:DNA binding"/>
    <property type="evidence" value="ECO:0007669"/>
    <property type="project" value="UniProtKB-KW"/>
</dbReference>
<sequence>MERYSAYKDSGVDWIGEIPEGWKTIKNKHLAYIRARLGWKGLKAEEYVDDGYPMYSAFNCVEGNLCPTPVNYISRERYDESPEIMLSDGDILLVKDGAGIGKYAVIRKVEKPATVNGSLAVISPTPNMESRYLGYFYASMQFQDYIHLLMDGMGVPHLFQRDLKQVPVIVPPKAEQQSIADYLDEKTGVIDAAVKDIERSIELLNEYRQSVISEAVTKGLDPTVPMKDSGIDWIGQIPEHWSVLYPKKLFALRKERAHADDQQLTASQKYGVISQKRFMALENQRVMAVLTGNDILKHVEAGDFVISMRSFQGGLEYSYESGKISSAYVMVHPFTEQTYSEYYKYLFKTWAYIQALQSTSNLVRDGQALRYANFAQVYLPVPSIEEQQMIAHYLDDATENINSLIQQKQSLVVRLKEYRASLISECVTGKVKVPGVEE</sequence>
<evidence type="ECO:0000259" key="5">
    <source>
        <dbReference type="Pfam" id="PF01420"/>
    </source>
</evidence>
<dbReference type="InterPro" id="IPR044946">
    <property type="entry name" value="Restrct_endonuc_typeI_TRD_sf"/>
</dbReference>
<protein>
    <submittedName>
        <fullName evidence="6">Type I restriction-modification system specificity determinant</fullName>
    </submittedName>
</protein>
<keyword evidence="3" id="KW-0238">DNA-binding</keyword>
<comment type="similarity">
    <text evidence="1">Belongs to the type-I restriction system S methylase family.</text>
</comment>
<dbReference type="InterPro" id="IPR000055">
    <property type="entry name" value="Restrct_endonuc_typeI_TRD"/>
</dbReference>
<dbReference type="EMBL" id="NMWT01000027">
    <property type="protein sequence ID" value="PLS27165.1"/>
    <property type="molecule type" value="Genomic_DNA"/>
</dbReference>